<evidence type="ECO:0000313" key="2">
    <source>
        <dbReference type="EMBL" id="HEN16249.1"/>
    </source>
</evidence>
<comment type="caution">
    <text evidence="2">The sequence shown here is derived from an EMBL/GenBank/DDBJ whole genome shotgun (WGS) entry which is preliminary data.</text>
</comment>
<dbReference type="Gene3D" id="1.10.1740.10">
    <property type="match status" value="1"/>
</dbReference>
<dbReference type="GO" id="GO:0006352">
    <property type="term" value="P:DNA-templated transcription initiation"/>
    <property type="evidence" value="ECO:0007669"/>
    <property type="project" value="InterPro"/>
</dbReference>
<dbReference type="InterPro" id="IPR013324">
    <property type="entry name" value="RNA_pol_sigma_r3/r4-like"/>
</dbReference>
<dbReference type="InterPro" id="IPR013325">
    <property type="entry name" value="RNA_pol_sigma_r2"/>
</dbReference>
<dbReference type="EMBL" id="DSOK01000342">
    <property type="protein sequence ID" value="HEN16249.1"/>
    <property type="molecule type" value="Genomic_DNA"/>
</dbReference>
<dbReference type="GO" id="GO:0003700">
    <property type="term" value="F:DNA-binding transcription factor activity"/>
    <property type="evidence" value="ECO:0007669"/>
    <property type="project" value="InterPro"/>
</dbReference>
<sequence length="205" mass="23099">MMDATPDTVKSLIDDLQQGELDAAQELWNLYFERLARTAQQKLAAGLRRTVDGEDVAASVMRTIYRRAADGQLATVGDRQDLWQLMVTILRHKAIDLGRKHRTEKRGGGAVRGDSVFVEVDSSEQRPGFAQFPTDAPTPDLIVQLEEERLRLFERLADDQMRAIAQQRLEGAATEEIAEALQLSPRTVRRKLEAIRECWSQLANA</sequence>
<dbReference type="SUPFAM" id="SSF88659">
    <property type="entry name" value="Sigma3 and sigma4 domains of RNA polymerase sigma factors"/>
    <property type="match status" value="1"/>
</dbReference>
<protein>
    <recommendedName>
        <fullName evidence="1">RNA polymerase sigma-70 ECF-like HTH domain-containing protein</fullName>
    </recommendedName>
</protein>
<evidence type="ECO:0000259" key="1">
    <source>
        <dbReference type="Pfam" id="PF07638"/>
    </source>
</evidence>
<organism evidence="2">
    <name type="scientific">Schlesneria paludicola</name>
    <dbReference type="NCBI Taxonomy" id="360056"/>
    <lineage>
        <taxon>Bacteria</taxon>
        <taxon>Pseudomonadati</taxon>
        <taxon>Planctomycetota</taxon>
        <taxon>Planctomycetia</taxon>
        <taxon>Planctomycetales</taxon>
        <taxon>Planctomycetaceae</taxon>
        <taxon>Schlesneria</taxon>
    </lineage>
</organism>
<feature type="domain" description="RNA polymerase sigma-70 ECF-like HTH" evidence="1">
    <location>
        <begin position="8"/>
        <end position="199"/>
    </location>
</feature>
<reference evidence="2" key="1">
    <citation type="journal article" date="2020" name="mSystems">
        <title>Genome- and Community-Level Interaction Insights into Carbon Utilization and Element Cycling Functions of Hydrothermarchaeota in Hydrothermal Sediment.</title>
        <authorList>
            <person name="Zhou Z."/>
            <person name="Liu Y."/>
            <person name="Xu W."/>
            <person name="Pan J."/>
            <person name="Luo Z.H."/>
            <person name="Li M."/>
        </authorList>
    </citation>
    <scope>NUCLEOTIDE SEQUENCE [LARGE SCALE GENOMIC DNA]</scope>
    <source>
        <strain evidence="2">SpSt-339</strain>
    </source>
</reference>
<dbReference type="AlphaFoldDB" id="A0A7C2NYY3"/>
<dbReference type="Gene3D" id="1.10.10.10">
    <property type="entry name" value="Winged helix-like DNA-binding domain superfamily/Winged helix DNA-binding domain"/>
    <property type="match status" value="1"/>
</dbReference>
<proteinExistence type="predicted"/>
<dbReference type="Pfam" id="PF07638">
    <property type="entry name" value="Sigma70_ECF"/>
    <property type="match status" value="1"/>
</dbReference>
<dbReference type="InterPro" id="IPR053812">
    <property type="entry name" value="HTH_Sigma70_ECF-like"/>
</dbReference>
<gene>
    <name evidence="2" type="ORF">ENQ76_12375</name>
</gene>
<dbReference type="SUPFAM" id="SSF88946">
    <property type="entry name" value="Sigma2 domain of RNA polymerase sigma factors"/>
    <property type="match status" value="1"/>
</dbReference>
<dbReference type="InterPro" id="IPR036388">
    <property type="entry name" value="WH-like_DNA-bd_sf"/>
</dbReference>
<name>A0A7C2NYY3_9PLAN</name>
<accession>A0A7C2NYY3</accession>